<feature type="compositionally biased region" description="Basic and acidic residues" evidence="2">
    <location>
        <begin position="1"/>
        <end position="11"/>
    </location>
</feature>
<proteinExistence type="predicted"/>
<name>A0AAQ3XH99_PASNO</name>
<evidence type="ECO:0000313" key="4">
    <source>
        <dbReference type="Proteomes" id="UP001341281"/>
    </source>
</evidence>
<accession>A0AAQ3XH99</accession>
<feature type="compositionally biased region" description="Polar residues" evidence="2">
    <location>
        <begin position="43"/>
        <end position="55"/>
    </location>
</feature>
<keyword evidence="1" id="KW-0175">Coiled coil</keyword>
<sequence>MIDITKADKEVVVSPPPELRMSDSDRNANEKRSSSLSDGSGSNTEDSSGFLMSSENAEKVPRELGFSEETEILEGGRGQRKSGIVLHSRGSEEKLLSQAKDSFCFPFIEKDYSEDRVEDLFSAMEDLAVKTLLAARACCRSALKDIEIEENEATLHLRCVERSEKEKREIQVLYDNSCMRVEELSKDNEKLRPAITMQDSFVEESRGEKARCVELEAKVQEHDKLKQEKLDMENEIVELRNAEALAKEKVSNLQREKGKVAVDVQDGADKAEEAISLSLRSLGSFPGHATDLGNAGKAFGGIGASVALRIVIAEALNLLGDDKAKLQDLQNTQYSWPLVDHYAKVPPMAKSIASNFVKSFWKTRGVQIAVSEAEHLSLRSRGTGG</sequence>
<keyword evidence="4" id="KW-1185">Reference proteome</keyword>
<gene>
    <name evidence="3" type="ORF">U9M48_043350</name>
</gene>
<evidence type="ECO:0000256" key="1">
    <source>
        <dbReference type="SAM" id="Coils"/>
    </source>
</evidence>
<feature type="coiled-coil region" evidence="1">
    <location>
        <begin position="215"/>
        <end position="256"/>
    </location>
</feature>
<evidence type="ECO:0000256" key="2">
    <source>
        <dbReference type="SAM" id="MobiDB-lite"/>
    </source>
</evidence>
<dbReference type="AlphaFoldDB" id="A0AAQ3XH99"/>
<protein>
    <submittedName>
        <fullName evidence="3">Uncharacterized protein</fullName>
    </submittedName>
</protein>
<reference evidence="3 4" key="1">
    <citation type="submission" date="2024-02" db="EMBL/GenBank/DDBJ databases">
        <title>High-quality chromosome-scale genome assembly of Pensacola bahiagrass (Paspalum notatum Flugge var. saurae).</title>
        <authorList>
            <person name="Vega J.M."/>
            <person name="Podio M."/>
            <person name="Orjuela J."/>
            <person name="Siena L.A."/>
            <person name="Pessino S.C."/>
            <person name="Combes M.C."/>
            <person name="Mariac C."/>
            <person name="Albertini E."/>
            <person name="Pupilli F."/>
            <person name="Ortiz J.P.A."/>
            <person name="Leblanc O."/>
        </authorList>
    </citation>
    <scope>NUCLEOTIDE SEQUENCE [LARGE SCALE GENOMIC DNA]</scope>
    <source>
        <strain evidence="3">R1</strain>
        <tissue evidence="3">Leaf</tissue>
    </source>
</reference>
<feature type="compositionally biased region" description="Basic and acidic residues" evidence="2">
    <location>
        <begin position="20"/>
        <end position="33"/>
    </location>
</feature>
<dbReference type="Proteomes" id="UP001341281">
    <property type="component" value="Chromosome 10"/>
</dbReference>
<dbReference type="EMBL" id="CP144754">
    <property type="protein sequence ID" value="WVZ97841.1"/>
    <property type="molecule type" value="Genomic_DNA"/>
</dbReference>
<feature type="region of interest" description="Disordered" evidence="2">
    <location>
        <begin position="1"/>
        <end position="79"/>
    </location>
</feature>
<organism evidence="3 4">
    <name type="scientific">Paspalum notatum var. saurae</name>
    <dbReference type="NCBI Taxonomy" id="547442"/>
    <lineage>
        <taxon>Eukaryota</taxon>
        <taxon>Viridiplantae</taxon>
        <taxon>Streptophyta</taxon>
        <taxon>Embryophyta</taxon>
        <taxon>Tracheophyta</taxon>
        <taxon>Spermatophyta</taxon>
        <taxon>Magnoliopsida</taxon>
        <taxon>Liliopsida</taxon>
        <taxon>Poales</taxon>
        <taxon>Poaceae</taxon>
        <taxon>PACMAD clade</taxon>
        <taxon>Panicoideae</taxon>
        <taxon>Andropogonodae</taxon>
        <taxon>Paspaleae</taxon>
        <taxon>Paspalinae</taxon>
        <taxon>Paspalum</taxon>
    </lineage>
</organism>
<evidence type="ECO:0000313" key="3">
    <source>
        <dbReference type="EMBL" id="WVZ97841.1"/>
    </source>
</evidence>